<proteinExistence type="predicted"/>
<feature type="chain" id="PRO_5036453748" evidence="2">
    <location>
        <begin position="26"/>
        <end position="310"/>
    </location>
</feature>
<protein>
    <submittedName>
        <fullName evidence="3">Transmembrane 9 superfamily member 8</fullName>
    </submittedName>
</protein>
<organism evidence="3">
    <name type="scientific">Zea mays</name>
    <name type="common">Maize</name>
    <dbReference type="NCBI Taxonomy" id="4577"/>
    <lineage>
        <taxon>Eukaryota</taxon>
        <taxon>Viridiplantae</taxon>
        <taxon>Streptophyta</taxon>
        <taxon>Embryophyta</taxon>
        <taxon>Tracheophyta</taxon>
        <taxon>Spermatophyta</taxon>
        <taxon>Magnoliopsida</taxon>
        <taxon>Liliopsida</taxon>
        <taxon>Poales</taxon>
        <taxon>Poaceae</taxon>
        <taxon>PACMAD clade</taxon>
        <taxon>Panicoideae</taxon>
        <taxon>Andropogonodae</taxon>
        <taxon>Andropogoneae</taxon>
        <taxon>Tripsacinae</taxon>
        <taxon>Zea</taxon>
    </lineage>
</organism>
<feature type="signal peptide" evidence="2">
    <location>
        <begin position="1"/>
        <end position="25"/>
    </location>
</feature>
<sequence>MRMPAMLRWATTLAVLLAVVVPATGFYLPGVAPTDFAKGGPLPVKVNKLTSIKTQLSYTYYSLPFCKPDAIVDSDENLREVLRGDRIENSINRNLDDAVDNKNLGEFVSANVPTVGKFISDFSRSEAPSVPTLSVISYVMRCLQRSEFKANHGEWVKIVKPNLGPGIRERVHESIASEDGPMEDFHVLKIEFKSAHSALIKNTCFYAQLDPQFMILSDAVAKYGLEPPASGQPYPDEQMQQQVVNLPSRINRHQTSAVVTLQSLVSDYTWVNSLGSKNHDKKSSKSKKGKTKRPEHWSSQWCCHSAKAYA</sequence>
<comment type="caution">
    <text evidence="3">The sequence shown here is derived from an EMBL/GenBank/DDBJ whole genome shotgun (WGS) entry which is preliminary data.</text>
</comment>
<dbReference type="EMBL" id="NCVQ01000007">
    <property type="protein sequence ID" value="PWZ18889.1"/>
    <property type="molecule type" value="Genomic_DNA"/>
</dbReference>
<evidence type="ECO:0000256" key="2">
    <source>
        <dbReference type="SAM" id="SignalP"/>
    </source>
</evidence>
<dbReference type="ExpressionAtlas" id="A0A3L6ECX7">
    <property type="expression patterns" value="baseline and differential"/>
</dbReference>
<evidence type="ECO:0000313" key="3">
    <source>
        <dbReference type="EMBL" id="PWZ18889.1"/>
    </source>
</evidence>
<dbReference type="Proteomes" id="UP000251960">
    <property type="component" value="Chromosome 6"/>
</dbReference>
<dbReference type="AlphaFoldDB" id="A0A3L6ECX7"/>
<gene>
    <name evidence="3" type="primary">TMN8</name>
    <name evidence="3" type="ORF">Zm00014a_003169</name>
</gene>
<name>A0A3L6ECX7_MAIZE</name>
<keyword evidence="3" id="KW-0812">Transmembrane</keyword>
<dbReference type="PANTHER" id="PTHR46310:SF7">
    <property type="entry name" value="AMIDASE 1"/>
    <property type="match status" value="1"/>
</dbReference>
<evidence type="ECO:0000256" key="1">
    <source>
        <dbReference type="SAM" id="MobiDB-lite"/>
    </source>
</evidence>
<feature type="region of interest" description="Disordered" evidence="1">
    <location>
        <begin position="276"/>
        <end position="299"/>
    </location>
</feature>
<keyword evidence="2" id="KW-0732">Signal</keyword>
<accession>A0A3L6ECX7</accession>
<dbReference type="PANTHER" id="PTHR46310">
    <property type="entry name" value="AMIDASE 1"/>
    <property type="match status" value="1"/>
</dbReference>
<keyword evidence="3" id="KW-0472">Membrane</keyword>
<feature type="compositionally biased region" description="Basic residues" evidence="1">
    <location>
        <begin position="284"/>
        <end position="293"/>
    </location>
</feature>
<reference evidence="3" key="1">
    <citation type="journal article" date="2018" name="Nat. Genet.">
        <title>Extensive intraspecific gene order and gene structural variations between Mo17 and other maize genomes.</title>
        <authorList>
            <person name="Sun S."/>
            <person name="Zhou Y."/>
            <person name="Chen J."/>
            <person name="Shi J."/>
            <person name="Zhao H."/>
            <person name="Zhao H."/>
            <person name="Song W."/>
            <person name="Zhang M."/>
            <person name="Cui Y."/>
            <person name="Dong X."/>
            <person name="Liu H."/>
            <person name="Ma X."/>
            <person name="Jiao Y."/>
            <person name="Wang B."/>
            <person name="Wei X."/>
            <person name="Stein J.C."/>
            <person name="Glaubitz J.C."/>
            <person name="Lu F."/>
            <person name="Yu G."/>
            <person name="Liang C."/>
            <person name="Fengler K."/>
            <person name="Li B."/>
            <person name="Rafalski A."/>
            <person name="Schnable P.S."/>
            <person name="Ware D.H."/>
            <person name="Buckler E.S."/>
            <person name="Lai J."/>
        </authorList>
    </citation>
    <scope>NUCLEOTIDE SEQUENCE [LARGE SCALE GENOMIC DNA]</scope>
    <source>
        <tissue evidence="3">Seedling</tissue>
    </source>
</reference>